<evidence type="ECO:0000313" key="1">
    <source>
        <dbReference type="EMBL" id="QHU04445.1"/>
    </source>
</evidence>
<name>A0A6C0JF55_9ZZZZ</name>
<proteinExistence type="predicted"/>
<reference evidence="1" key="1">
    <citation type="journal article" date="2020" name="Nature">
        <title>Giant virus diversity and host interactions through global metagenomics.</title>
        <authorList>
            <person name="Schulz F."/>
            <person name="Roux S."/>
            <person name="Paez-Espino D."/>
            <person name="Jungbluth S."/>
            <person name="Walsh D.A."/>
            <person name="Denef V.J."/>
            <person name="McMahon K.D."/>
            <person name="Konstantinidis K.T."/>
            <person name="Eloe-Fadrosh E.A."/>
            <person name="Kyrpides N.C."/>
            <person name="Woyke T."/>
        </authorList>
    </citation>
    <scope>NUCLEOTIDE SEQUENCE</scope>
    <source>
        <strain evidence="1">GVMAG-M-3300027708-51</strain>
    </source>
</reference>
<dbReference type="EMBL" id="MN740401">
    <property type="protein sequence ID" value="QHU04445.1"/>
    <property type="molecule type" value="Genomic_DNA"/>
</dbReference>
<dbReference type="AlphaFoldDB" id="A0A6C0JF55"/>
<protein>
    <submittedName>
        <fullName evidence="1">Uncharacterized protein</fullName>
    </submittedName>
</protein>
<accession>A0A6C0JF55</accession>
<organism evidence="1">
    <name type="scientific">viral metagenome</name>
    <dbReference type="NCBI Taxonomy" id="1070528"/>
    <lineage>
        <taxon>unclassified sequences</taxon>
        <taxon>metagenomes</taxon>
        <taxon>organismal metagenomes</taxon>
    </lineage>
</organism>
<sequence>MDVVLLMGLAALGYAMANEANPRKKKQVVQAAAGKNPMETFLNPEQTGGVMQVIDAMTGHNNMVPFFGANMTQSMYSGATDGILDTYTGSGKQTFHHKEEAPAFFVPEKGTGNPFGQQSEVDFEQSRQVTSLRTANVFPIDRVQVGPGVNDGYTNLPSGGYQQDAAREYALPLTTDELRVASKPKLTYKSEAVPGAFFVTEMGIQAPVKKNKPDRFVVLEGKDGAMDHLNTAVGQQVGGAMYPEQMMKAQRRETTSEEFIGGPQSANTYQTYIRSFTEPFQQFMKLTVEGRPTPGGPVGGMASLQTGPQATNVATHRDESIFAAATRFDTPLMNIGGQAPTSALQGSVKYYNPLQEDILVSRNSPEIQTGFTKNPYTQSLSSTGT</sequence>